<feature type="transmembrane region" description="Helical" evidence="1">
    <location>
        <begin position="20"/>
        <end position="43"/>
    </location>
</feature>
<dbReference type="AlphaFoldDB" id="A0A370K9P3"/>
<dbReference type="PANTHER" id="PTHR34220:SF9">
    <property type="entry name" value="SIGNAL TRANSDUCTION HISTIDINE KINASE INTERNAL REGION DOMAIN-CONTAINING PROTEIN"/>
    <property type="match status" value="1"/>
</dbReference>
<dbReference type="Pfam" id="PF06580">
    <property type="entry name" value="His_kinase"/>
    <property type="match status" value="1"/>
</dbReference>
<dbReference type="GO" id="GO:0016020">
    <property type="term" value="C:membrane"/>
    <property type="evidence" value="ECO:0007669"/>
    <property type="project" value="InterPro"/>
</dbReference>
<feature type="transmembrane region" description="Helical" evidence="1">
    <location>
        <begin position="123"/>
        <end position="147"/>
    </location>
</feature>
<proteinExistence type="predicted"/>
<keyword evidence="1" id="KW-0812">Transmembrane</keyword>
<keyword evidence="1" id="KW-1133">Transmembrane helix</keyword>
<keyword evidence="5" id="KW-1185">Reference proteome</keyword>
<accession>A0A370K9P3</accession>
<keyword evidence="4" id="KW-0418">Kinase</keyword>
<dbReference type="InterPro" id="IPR003594">
    <property type="entry name" value="HATPase_dom"/>
</dbReference>
<feature type="transmembrane region" description="Helical" evidence="1">
    <location>
        <begin position="49"/>
        <end position="70"/>
    </location>
</feature>
<name>A0A370K9P3_9GAMM</name>
<feature type="domain" description="Histidine kinase/HSP90-like ATPase" evidence="2">
    <location>
        <begin position="266"/>
        <end position="356"/>
    </location>
</feature>
<comment type="caution">
    <text evidence="4">The sequence shown here is derived from an EMBL/GenBank/DDBJ whole genome shotgun (WGS) entry which is preliminary data.</text>
</comment>
<evidence type="ECO:0000259" key="2">
    <source>
        <dbReference type="Pfam" id="PF02518"/>
    </source>
</evidence>
<evidence type="ECO:0000259" key="3">
    <source>
        <dbReference type="Pfam" id="PF06580"/>
    </source>
</evidence>
<feature type="domain" description="Signal transduction histidine kinase internal region" evidence="3">
    <location>
        <begin position="165"/>
        <end position="245"/>
    </location>
</feature>
<dbReference type="InterPro" id="IPR036890">
    <property type="entry name" value="HATPase_C_sf"/>
</dbReference>
<dbReference type="InterPro" id="IPR050640">
    <property type="entry name" value="Bact_2-comp_sensor_kinase"/>
</dbReference>
<evidence type="ECO:0000313" key="4">
    <source>
        <dbReference type="EMBL" id="RDI99362.1"/>
    </source>
</evidence>
<evidence type="ECO:0000313" key="5">
    <source>
        <dbReference type="Proteomes" id="UP000254711"/>
    </source>
</evidence>
<dbReference type="Pfam" id="PF02518">
    <property type="entry name" value="HATPase_c"/>
    <property type="match status" value="1"/>
</dbReference>
<sequence>MPLTQVRMDAHQAPESPSRLLTLVIGWGPCTLASSIGALAVIHDAPRQALFDLLLWLAYSLAAFPFAWILRSTWRANLRFSVAVALLMLTSFLLAMLVSIPQYELATRLGLIRPAPLWPALLIRMQGSWFLLIIFAALYWVAGYSILAMKRREREEQAVALARDAELIALRYQLQPHFLFNALNAISTLVVERHTDQAARMIARLGDFLRLTLIGDGRHEVSLAEELNATASYLDIERARLGDRLSITMQVGPEVMLCRVPWLFMQPLLENAIRHGVAMRPEGGRIDVDASRHGDHLCVRVRSDGTWRESASPSLDGQGIGLSNIQARLSKLYGDTDALSIKQGQEDVTVTVRIPFVTHPYSEAS</sequence>
<evidence type="ECO:0000256" key="1">
    <source>
        <dbReference type="SAM" id="Phobius"/>
    </source>
</evidence>
<keyword evidence="4" id="KW-0808">Transferase</keyword>
<feature type="transmembrane region" description="Helical" evidence="1">
    <location>
        <begin position="82"/>
        <end position="103"/>
    </location>
</feature>
<gene>
    <name evidence="4" type="ORF">DVT68_00410</name>
</gene>
<reference evidence="4 5" key="1">
    <citation type="submission" date="2018-07" db="EMBL/GenBank/DDBJ databases">
        <title>Dyella solisilvae sp. nov., isolated from the pine and broad-leaved mixed forest soil.</title>
        <authorList>
            <person name="Gao Z."/>
            <person name="Qiu L."/>
        </authorList>
    </citation>
    <scope>NUCLEOTIDE SEQUENCE [LARGE SCALE GENOMIC DNA]</scope>
    <source>
        <strain evidence="4 5">DHG54</strain>
    </source>
</reference>
<dbReference type="Gene3D" id="3.30.565.10">
    <property type="entry name" value="Histidine kinase-like ATPase, C-terminal domain"/>
    <property type="match status" value="1"/>
</dbReference>
<dbReference type="EMBL" id="QQSY01000001">
    <property type="protein sequence ID" value="RDI99362.1"/>
    <property type="molecule type" value="Genomic_DNA"/>
</dbReference>
<dbReference type="PANTHER" id="PTHR34220">
    <property type="entry name" value="SENSOR HISTIDINE KINASE YPDA"/>
    <property type="match status" value="1"/>
</dbReference>
<keyword evidence="1" id="KW-0472">Membrane</keyword>
<organism evidence="4 5">
    <name type="scientific">Dyella solisilvae</name>
    <dbReference type="NCBI Taxonomy" id="1920168"/>
    <lineage>
        <taxon>Bacteria</taxon>
        <taxon>Pseudomonadati</taxon>
        <taxon>Pseudomonadota</taxon>
        <taxon>Gammaproteobacteria</taxon>
        <taxon>Lysobacterales</taxon>
        <taxon>Rhodanobacteraceae</taxon>
        <taxon>Dyella</taxon>
    </lineage>
</organism>
<dbReference type="Proteomes" id="UP000254711">
    <property type="component" value="Unassembled WGS sequence"/>
</dbReference>
<dbReference type="SUPFAM" id="SSF55874">
    <property type="entry name" value="ATPase domain of HSP90 chaperone/DNA topoisomerase II/histidine kinase"/>
    <property type="match status" value="1"/>
</dbReference>
<dbReference type="InterPro" id="IPR010559">
    <property type="entry name" value="Sig_transdc_His_kin_internal"/>
</dbReference>
<protein>
    <submittedName>
        <fullName evidence="4">Sensor histidine kinase</fullName>
    </submittedName>
</protein>
<dbReference type="GO" id="GO:0000155">
    <property type="term" value="F:phosphorelay sensor kinase activity"/>
    <property type="evidence" value="ECO:0007669"/>
    <property type="project" value="InterPro"/>
</dbReference>